<dbReference type="EMBL" id="JAFMPY010000004">
    <property type="protein sequence ID" value="MBO0902976.1"/>
    <property type="molecule type" value="Genomic_DNA"/>
</dbReference>
<sequence>MSAAKPSIKIDEQSLITSKLFRGSSETSSTDDLGNDFSQSVGQLALILEVAKQGFDNGRPAAEVVARLAGELHQLRASSPAAVWERLVAVAQNHAVGKFLSQDPLSNWSFTKPRGYSGDASLLDIYYKHPSMDDVVAEATPLGRQIYDYTVNVPACAAGRERCEILARTVDEAADACDGAAEIFAVAAGHLREAEICRSLPAKAIRRWVALDQDPVSVGVMTRDHAGTAVEPMIGSVMGLLKRSYAHLGTFDLVYASGLYDYLQRKVAIKLMQRMTDFVRPGGRLLFANFSDEITSDGYMETFMDWPLILRSADDMWDIITASVDRNAFDCEVWYGSNRNIVYGTLRRK</sequence>
<evidence type="ECO:0000313" key="2">
    <source>
        <dbReference type="Proteomes" id="UP000664288"/>
    </source>
</evidence>
<dbReference type="SUPFAM" id="SSF53335">
    <property type="entry name" value="S-adenosyl-L-methionine-dependent methyltransferases"/>
    <property type="match status" value="1"/>
</dbReference>
<dbReference type="GO" id="GO:0008168">
    <property type="term" value="F:methyltransferase activity"/>
    <property type="evidence" value="ECO:0007669"/>
    <property type="project" value="UniProtKB-KW"/>
</dbReference>
<keyword evidence="2" id="KW-1185">Reference proteome</keyword>
<proteinExistence type="predicted"/>
<accession>A0ABS3IZZ2</accession>
<comment type="caution">
    <text evidence="1">The sequence shown here is derived from an EMBL/GenBank/DDBJ whole genome shotgun (WGS) entry which is preliminary data.</text>
</comment>
<organism evidence="1 2">
    <name type="scientific">Jiella sonneratiae</name>
    <dbReference type="NCBI Taxonomy" id="2816856"/>
    <lineage>
        <taxon>Bacteria</taxon>
        <taxon>Pseudomonadati</taxon>
        <taxon>Pseudomonadota</taxon>
        <taxon>Alphaproteobacteria</taxon>
        <taxon>Hyphomicrobiales</taxon>
        <taxon>Aurantimonadaceae</taxon>
        <taxon>Jiella</taxon>
    </lineage>
</organism>
<dbReference type="Gene3D" id="3.40.50.150">
    <property type="entry name" value="Vaccinia Virus protein VP39"/>
    <property type="match status" value="1"/>
</dbReference>
<keyword evidence="1" id="KW-0808">Transferase</keyword>
<reference evidence="1 2" key="1">
    <citation type="submission" date="2021-03" db="EMBL/GenBank/DDBJ databases">
        <title>Whole genome sequence of Jiella sp. MQZ13P-4.</title>
        <authorList>
            <person name="Tuo L."/>
        </authorList>
    </citation>
    <scope>NUCLEOTIDE SEQUENCE [LARGE SCALE GENOMIC DNA]</scope>
    <source>
        <strain evidence="1 2">MQZ13P-4</strain>
    </source>
</reference>
<dbReference type="GO" id="GO:0032259">
    <property type="term" value="P:methylation"/>
    <property type="evidence" value="ECO:0007669"/>
    <property type="project" value="UniProtKB-KW"/>
</dbReference>
<name>A0ABS3IZZ2_9HYPH</name>
<dbReference type="Proteomes" id="UP000664288">
    <property type="component" value="Unassembled WGS sequence"/>
</dbReference>
<gene>
    <name evidence="1" type="ORF">J1C47_04935</name>
</gene>
<keyword evidence="1" id="KW-0489">Methyltransferase</keyword>
<protein>
    <submittedName>
        <fullName evidence="1">Class I SAM-dependent methyltransferase</fullName>
    </submittedName>
</protein>
<dbReference type="InterPro" id="IPR029063">
    <property type="entry name" value="SAM-dependent_MTases_sf"/>
</dbReference>
<evidence type="ECO:0000313" key="1">
    <source>
        <dbReference type="EMBL" id="MBO0902976.1"/>
    </source>
</evidence>